<dbReference type="EMBL" id="MHLA01000013">
    <property type="protein sequence ID" value="OGY99830.1"/>
    <property type="molecule type" value="Genomic_DNA"/>
</dbReference>
<evidence type="ECO:0000313" key="4">
    <source>
        <dbReference type="Proteomes" id="UP000178880"/>
    </source>
</evidence>
<dbReference type="Proteomes" id="UP000178880">
    <property type="component" value="Unassembled WGS sequence"/>
</dbReference>
<accession>A0A1G2CGQ3</accession>
<comment type="caution">
    <text evidence="3">The sequence shown here is derived from an EMBL/GenBank/DDBJ whole genome shotgun (WGS) entry which is preliminary data.</text>
</comment>
<dbReference type="InterPro" id="IPR010921">
    <property type="entry name" value="Trp_repressor/repl_initiator"/>
</dbReference>
<feature type="region of interest" description="Disordered" evidence="1">
    <location>
        <begin position="98"/>
        <end position="122"/>
    </location>
</feature>
<proteinExistence type="predicted"/>
<evidence type="ECO:0000256" key="1">
    <source>
        <dbReference type="SAM" id="MobiDB-lite"/>
    </source>
</evidence>
<dbReference type="GO" id="GO:0006355">
    <property type="term" value="P:regulation of DNA-templated transcription"/>
    <property type="evidence" value="ECO:0007669"/>
    <property type="project" value="InterPro"/>
</dbReference>
<dbReference type="InterPro" id="IPR000792">
    <property type="entry name" value="Tscrpt_reg_LuxR_C"/>
</dbReference>
<sequence>MSKKELAKMPSINDYPSRKEWEAVYWKKIVESEELLQLIITSHERHDIVMRAAAVDRIASGKSYKEIGEELWISPQTISSIKKAVSEKAYRSYLERSKKERKKRTYSIVRSSERKRKGRPMRTKYGTIYIP</sequence>
<dbReference type="SUPFAM" id="SSF48295">
    <property type="entry name" value="TrpR-like"/>
    <property type="match status" value="1"/>
</dbReference>
<dbReference type="InterPro" id="IPR038116">
    <property type="entry name" value="TrpR-like_sf"/>
</dbReference>
<dbReference type="PROSITE" id="PS00622">
    <property type="entry name" value="HTH_LUXR_1"/>
    <property type="match status" value="1"/>
</dbReference>
<protein>
    <recommendedName>
        <fullName evidence="2">HTH luxR-type domain-containing protein</fullName>
    </recommendedName>
</protein>
<dbReference type="Gene3D" id="1.10.1270.10">
    <property type="entry name" value="TrpR-like"/>
    <property type="match status" value="1"/>
</dbReference>
<organism evidence="3 4">
    <name type="scientific">Candidatus Liptonbacteria bacterium RIFCSPLOWO2_01_FULL_52_25</name>
    <dbReference type="NCBI Taxonomy" id="1798650"/>
    <lineage>
        <taxon>Bacteria</taxon>
        <taxon>Candidatus Liptoniibacteriota</taxon>
    </lineage>
</organism>
<name>A0A1G2CGQ3_9BACT</name>
<gene>
    <name evidence="3" type="ORF">A2945_02440</name>
</gene>
<evidence type="ECO:0000259" key="2">
    <source>
        <dbReference type="PROSITE" id="PS00622"/>
    </source>
</evidence>
<feature type="compositionally biased region" description="Basic residues" evidence="1">
    <location>
        <begin position="113"/>
        <end position="122"/>
    </location>
</feature>
<dbReference type="GO" id="GO:0043565">
    <property type="term" value="F:sequence-specific DNA binding"/>
    <property type="evidence" value="ECO:0007669"/>
    <property type="project" value="InterPro"/>
</dbReference>
<evidence type="ECO:0000313" key="3">
    <source>
        <dbReference type="EMBL" id="OGY99830.1"/>
    </source>
</evidence>
<dbReference type="STRING" id="1798650.A2945_02440"/>
<reference evidence="3 4" key="1">
    <citation type="journal article" date="2016" name="Nat. Commun.">
        <title>Thousands of microbial genomes shed light on interconnected biogeochemical processes in an aquifer system.</title>
        <authorList>
            <person name="Anantharaman K."/>
            <person name="Brown C.T."/>
            <person name="Hug L.A."/>
            <person name="Sharon I."/>
            <person name="Castelle C.J."/>
            <person name="Probst A.J."/>
            <person name="Thomas B.C."/>
            <person name="Singh A."/>
            <person name="Wilkins M.J."/>
            <person name="Karaoz U."/>
            <person name="Brodie E.L."/>
            <person name="Williams K.H."/>
            <person name="Hubbard S.S."/>
            <person name="Banfield J.F."/>
        </authorList>
    </citation>
    <scope>NUCLEOTIDE SEQUENCE [LARGE SCALE GENOMIC DNA]</scope>
</reference>
<feature type="domain" description="HTH luxR-type" evidence="2">
    <location>
        <begin position="61"/>
        <end position="88"/>
    </location>
</feature>
<dbReference type="AlphaFoldDB" id="A0A1G2CGQ3"/>